<dbReference type="GO" id="GO:0035735">
    <property type="term" value="P:intraciliary transport involved in cilium assembly"/>
    <property type="evidence" value="ECO:0007669"/>
    <property type="project" value="InterPro"/>
</dbReference>
<gene>
    <name evidence="5" type="ORF">MCOR_14841</name>
</gene>
<dbReference type="PROSITE" id="PS50175">
    <property type="entry name" value="ASP_PROT_RETROV"/>
    <property type="match status" value="1"/>
</dbReference>
<dbReference type="Proteomes" id="UP000507470">
    <property type="component" value="Unassembled WGS sequence"/>
</dbReference>
<feature type="compositionally biased region" description="Basic and acidic residues" evidence="3">
    <location>
        <begin position="453"/>
        <end position="463"/>
    </location>
</feature>
<evidence type="ECO:0000256" key="2">
    <source>
        <dbReference type="SAM" id="Coils"/>
    </source>
</evidence>
<organism evidence="5 6">
    <name type="scientific">Mytilus coruscus</name>
    <name type="common">Sea mussel</name>
    <dbReference type="NCBI Taxonomy" id="42192"/>
    <lineage>
        <taxon>Eukaryota</taxon>
        <taxon>Metazoa</taxon>
        <taxon>Spiralia</taxon>
        <taxon>Lophotrochozoa</taxon>
        <taxon>Mollusca</taxon>
        <taxon>Bivalvia</taxon>
        <taxon>Autobranchia</taxon>
        <taxon>Pteriomorphia</taxon>
        <taxon>Mytilida</taxon>
        <taxon>Mytiloidea</taxon>
        <taxon>Mytilidae</taxon>
        <taxon>Mytilinae</taxon>
        <taxon>Mytilus</taxon>
    </lineage>
</organism>
<feature type="compositionally biased region" description="Low complexity" evidence="3">
    <location>
        <begin position="149"/>
        <end position="169"/>
    </location>
</feature>
<dbReference type="PROSITE" id="PS50096">
    <property type="entry name" value="IQ"/>
    <property type="match status" value="1"/>
</dbReference>
<feature type="compositionally biased region" description="Basic and acidic residues" evidence="3">
    <location>
        <begin position="1438"/>
        <end position="1454"/>
    </location>
</feature>
<feature type="compositionally biased region" description="Basic and acidic residues" evidence="3">
    <location>
        <begin position="403"/>
        <end position="420"/>
    </location>
</feature>
<feature type="region of interest" description="Disordered" evidence="3">
    <location>
        <begin position="1435"/>
        <end position="1454"/>
    </location>
</feature>
<dbReference type="InterPro" id="IPR030465">
    <property type="entry name" value="CEP131"/>
</dbReference>
<dbReference type="GO" id="GO:0034451">
    <property type="term" value="C:centriolar satellite"/>
    <property type="evidence" value="ECO:0007669"/>
    <property type="project" value="TreeGrafter"/>
</dbReference>
<feature type="compositionally biased region" description="Basic and acidic residues" evidence="3">
    <location>
        <begin position="858"/>
        <end position="868"/>
    </location>
</feature>
<dbReference type="InterPro" id="IPR021109">
    <property type="entry name" value="Peptidase_aspartic_dom_sf"/>
</dbReference>
<evidence type="ECO:0000313" key="6">
    <source>
        <dbReference type="Proteomes" id="UP000507470"/>
    </source>
</evidence>
<protein>
    <submittedName>
        <fullName evidence="5">AZI1</fullName>
    </submittedName>
</protein>
<dbReference type="Gene3D" id="2.40.70.10">
    <property type="entry name" value="Acid Proteases"/>
    <property type="match status" value="1"/>
</dbReference>
<name>A0A6J8B7U9_MYTCO</name>
<evidence type="ECO:0000313" key="5">
    <source>
        <dbReference type="EMBL" id="CAC5378679.1"/>
    </source>
</evidence>
<evidence type="ECO:0000256" key="3">
    <source>
        <dbReference type="SAM" id="MobiDB-lite"/>
    </source>
</evidence>
<feature type="region of interest" description="Disordered" evidence="3">
    <location>
        <begin position="842"/>
        <end position="879"/>
    </location>
</feature>
<keyword evidence="1" id="KW-0378">Hydrolase</keyword>
<accession>A0A6J8B7U9</accession>
<keyword evidence="6" id="KW-1185">Reference proteome</keyword>
<feature type="compositionally biased region" description="Low complexity" evidence="3">
    <location>
        <begin position="31"/>
        <end position="43"/>
    </location>
</feature>
<reference evidence="5 6" key="1">
    <citation type="submission" date="2020-06" db="EMBL/GenBank/DDBJ databases">
        <authorList>
            <person name="Li R."/>
            <person name="Bekaert M."/>
        </authorList>
    </citation>
    <scope>NUCLEOTIDE SEQUENCE [LARGE SCALE GENOMIC DNA]</scope>
    <source>
        <strain evidence="6">wild</strain>
    </source>
</reference>
<feature type="region of interest" description="Disordered" evidence="3">
    <location>
        <begin position="116"/>
        <end position="202"/>
    </location>
</feature>
<evidence type="ECO:0000259" key="4">
    <source>
        <dbReference type="PROSITE" id="PS50175"/>
    </source>
</evidence>
<feature type="compositionally biased region" description="Basic and acidic residues" evidence="3">
    <location>
        <begin position="1321"/>
        <end position="1335"/>
    </location>
</feature>
<feature type="coiled-coil region" evidence="2">
    <location>
        <begin position="641"/>
        <end position="722"/>
    </location>
</feature>
<dbReference type="GO" id="GO:0006508">
    <property type="term" value="P:proteolysis"/>
    <property type="evidence" value="ECO:0007669"/>
    <property type="project" value="InterPro"/>
</dbReference>
<dbReference type="GO" id="GO:0010824">
    <property type="term" value="P:regulation of centrosome duplication"/>
    <property type="evidence" value="ECO:0007669"/>
    <property type="project" value="TreeGrafter"/>
</dbReference>
<feature type="region of interest" description="Disordered" evidence="3">
    <location>
        <begin position="374"/>
        <end position="507"/>
    </location>
</feature>
<keyword evidence="2" id="KW-0175">Coiled coil</keyword>
<feature type="region of interest" description="Disordered" evidence="3">
    <location>
        <begin position="1316"/>
        <end position="1349"/>
    </location>
</feature>
<proteinExistence type="predicted"/>
<sequence length="1454" mass="166432">MTDACYEITKKRYLDLTVMTSRSQKSDLNLSLTGSQISSSSKSRPLHRPSSVTDVRQSKGDVQKSQSSTKKRNSLHGVDGLSQRSDASSARKKNSRQHGRSASDDFLELFENSMQPKIKGPSASQKKPGPNAVKVLWQPSPKKFGAGDSARTNSTARSNSTARTNSTTRTENKDFDDFLPSSDRQENFFQPSSVRSSSDSEEDCLSSSLSKIQALKEKHKLQQDKMNDLFLSPRDRVVKDAVPKASNFSGIANNMVVTSKPQQVKASLSNIENSYQNIKHKTPVNEVKKQDVSQQLKKQDTSQQIGRNIAEDFIKTLNNAATKIQRWYREHKARQLRNEATVKAGEAALKRLLQQKKQDHVDHKILDLDFLSEDENEKKSAEDRKKLREEKARQARQQAIQELQKKRELKREEVKRKAEEEITYLQASGKITKKPLRVGKKKSPVSDSPVPSKSKDSNIDHDTNTSVSTLKDEDEDLLESISNINPGESSRESARKERSEAASTKTTLDDLLDTLKKLEADEQLETPKPVTKNAWLEDIDKDSTKSHLTSEKLQKLNSVGDSVSKSGFLTDDKLKSIMTFLDEVQTSDRLSSVDQELAKESHNFELPPMLVPSADELLQLDHAKEAADEVTSTVLSQRMELEEKKRSVSMLQKALNQQRELTVRHAREAEREMNKRLDVQKDEYEEAIKRHLGFIDQLIDDKKSMSEKCEKLVKELKTIDKKYQDKIKSLDDRHGLETQKLKDMHEAAEKLRRERWIEDKTKKIKEMTVKGLEPEIQRLIAKHKSEFKKMKQIHEAELLESDERAAQRYVKMTEELRDQLAKEKEAACARERELSKQRYEKELQNEEDAYQQQRRRLHAEVQEEKERVSQQATRQRTELDRLQRQLEDSHAHALTAMKQEYEKSREEQERRHSGIENQMLNSASKKENTDFVAEPIPEDQGLSLNGDSGQDTGAEKDVVCNNKEEIVIDHVTAASIKVPMEVSNQTIKAVIDTGAEVTVLNDDIFFRLSKTSRLKLKPALKKLVVAEAGKQMGTKGIAAVTLTLGDSKFVWDVYVAAIGDDLLLGCDVLDEMDITVNSRKGIQLNGKWIECEVNRKSDMIARVVLTENVTVPANSEMILFGGSDNTDAIDTRYTMLQPVVEDNRKIIVAQILVDPFEKVIPVRLVNMEDHPVQLKRNYLIGELHPVTNITQFDDIQNSTKPLDNNTKNICKLHNLKMNMNLTDEPVGIPDDWNSTIQNCKAENSLEMDDKCRNEAEIPALPDHLKDLFERSSKNIANEETKQKLADMLLKNSKAFASSKTDVGTCSFIKHRIDTAGAAPKNENHDRFDEKDEETRKGHKEKGHHERLEEKEEKHTFECLRFGNFIERLEKRKTDLKEEDELRDMKEKLKLEKESWEQNFLKKQETWVVQKERELKEQVKKERDKEIEMVIAQLEDDATSTREDIERASEHKTRY</sequence>
<dbReference type="OrthoDB" id="197735at2759"/>
<evidence type="ECO:0000256" key="1">
    <source>
        <dbReference type="ARBA" id="ARBA00022801"/>
    </source>
</evidence>
<feature type="compositionally biased region" description="Basic residues" evidence="3">
    <location>
        <begin position="431"/>
        <end position="443"/>
    </location>
</feature>
<dbReference type="EMBL" id="CACVKT020002586">
    <property type="protein sequence ID" value="CAC5378679.1"/>
    <property type="molecule type" value="Genomic_DNA"/>
</dbReference>
<dbReference type="PANTHER" id="PTHR31540:SF1">
    <property type="entry name" value="CENTROSOMAL PROTEIN OF 131 KDA"/>
    <property type="match status" value="1"/>
</dbReference>
<feature type="compositionally biased region" description="Basic residues" evidence="3">
    <location>
        <begin position="90"/>
        <end position="99"/>
    </location>
</feature>
<dbReference type="PANTHER" id="PTHR31540">
    <property type="entry name" value="CENTROSOMAL PROTEIN OF 131 KDA"/>
    <property type="match status" value="1"/>
</dbReference>
<dbReference type="InterPro" id="IPR001995">
    <property type="entry name" value="Peptidase_A2_cat"/>
</dbReference>
<dbReference type="GO" id="GO:0005929">
    <property type="term" value="C:cilium"/>
    <property type="evidence" value="ECO:0007669"/>
    <property type="project" value="GOC"/>
</dbReference>
<feature type="compositionally biased region" description="Basic and acidic residues" evidence="3">
    <location>
        <begin position="489"/>
        <end position="500"/>
    </location>
</feature>
<dbReference type="CDD" id="cd00303">
    <property type="entry name" value="retropepsin_like"/>
    <property type="match status" value="1"/>
</dbReference>
<dbReference type="SUPFAM" id="SSF50630">
    <property type="entry name" value="Acid proteases"/>
    <property type="match status" value="1"/>
</dbReference>
<dbReference type="GO" id="GO:0004190">
    <property type="term" value="F:aspartic-type endopeptidase activity"/>
    <property type="evidence" value="ECO:0007669"/>
    <property type="project" value="InterPro"/>
</dbReference>
<feature type="region of interest" description="Disordered" evidence="3">
    <location>
        <begin position="24"/>
        <end position="102"/>
    </location>
</feature>
<feature type="compositionally biased region" description="Basic and acidic residues" evidence="3">
    <location>
        <begin position="376"/>
        <end position="393"/>
    </location>
</feature>
<feature type="domain" description="Peptidase A2" evidence="4">
    <location>
        <begin position="987"/>
        <end position="1002"/>
    </location>
</feature>